<proteinExistence type="predicted"/>
<comment type="caution">
    <text evidence="1">The sequence shown here is derived from an EMBL/GenBank/DDBJ whole genome shotgun (WGS) entry which is preliminary data.</text>
</comment>
<accession>A0ABQ6MUQ9</accession>
<organism evidence="1 2">
    <name type="scientific">Tetraparma gracilis</name>
    <dbReference type="NCBI Taxonomy" id="2962635"/>
    <lineage>
        <taxon>Eukaryota</taxon>
        <taxon>Sar</taxon>
        <taxon>Stramenopiles</taxon>
        <taxon>Ochrophyta</taxon>
        <taxon>Bolidophyceae</taxon>
        <taxon>Parmales</taxon>
        <taxon>Triparmaceae</taxon>
        <taxon>Tetraparma</taxon>
    </lineage>
</organism>
<dbReference type="Proteomes" id="UP001165060">
    <property type="component" value="Unassembled WGS sequence"/>
</dbReference>
<evidence type="ECO:0000313" key="1">
    <source>
        <dbReference type="EMBL" id="GMI32954.1"/>
    </source>
</evidence>
<keyword evidence="2" id="KW-1185">Reference proteome</keyword>
<gene>
    <name evidence="1" type="ORF">TeGR_g10209</name>
</gene>
<reference evidence="1 2" key="1">
    <citation type="journal article" date="2023" name="Commun. Biol.">
        <title>Genome analysis of Parmales, the sister group of diatoms, reveals the evolutionary specialization of diatoms from phago-mixotrophs to photoautotrophs.</title>
        <authorList>
            <person name="Ban H."/>
            <person name="Sato S."/>
            <person name="Yoshikawa S."/>
            <person name="Yamada K."/>
            <person name="Nakamura Y."/>
            <person name="Ichinomiya M."/>
            <person name="Sato N."/>
            <person name="Blanc-Mathieu R."/>
            <person name="Endo H."/>
            <person name="Kuwata A."/>
            <person name="Ogata H."/>
        </authorList>
    </citation>
    <scope>NUCLEOTIDE SEQUENCE [LARGE SCALE GENOMIC DNA]</scope>
</reference>
<feature type="non-terminal residue" evidence="1">
    <location>
        <position position="1"/>
    </location>
</feature>
<evidence type="ECO:0000313" key="2">
    <source>
        <dbReference type="Proteomes" id="UP001165060"/>
    </source>
</evidence>
<dbReference type="EMBL" id="BRYB01000564">
    <property type="protein sequence ID" value="GMI32954.1"/>
    <property type="molecule type" value="Genomic_DNA"/>
</dbReference>
<protein>
    <submittedName>
        <fullName evidence="1">Uncharacterized protein</fullName>
    </submittedName>
</protein>
<name>A0ABQ6MUQ9_9STRA</name>
<sequence length="81" mass="8807">FVLYPVGRFMATAAYGLLSFVNEKTRSKFVLTDDLSVVCAELGLSEAEVADAGGVQAYVKKAGVWGDKEKVEKELDEEFGL</sequence>